<evidence type="ECO:0000256" key="3">
    <source>
        <dbReference type="ARBA" id="ARBA00022771"/>
    </source>
</evidence>
<evidence type="ECO:0000256" key="2">
    <source>
        <dbReference type="ARBA" id="ARBA00022737"/>
    </source>
</evidence>
<comment type="caution">
    <text evidence="7">The sequence shown here is derived from an EMBL/GenBank/DDBJ whole genome shotgun (WGS) entry which is preliminary data.</text>
</comment>
<dbReference type="SUPFAM" id="SSF57667">
    <property type="entry name" value="beta-beta-alpha zinc fingers"/>
    <property type="match status" value="1"/>
</dbReference>
<dbReference type="Pfam" id="PF23165">
    <property type="entry name" value="zf-C2H2_FBX41"/>
    <property type="match status" value="1"/>
</dbReference>
<keyword evidence="3 5" id="KW-0863">Zinc-finger</keyword>
<accession>A0A397T9T6</accession>
<dbReference type="PANTHER" id="PTHR19818:SF139">
    <property type="entry name" value="PAIR-RULE PROTEIN ODD-PAIRED"/>
    <property type="match status" value="1"/>
</dbReference>
<protein>
    <recommendedName>
        <fullName evidence="6">C2H2-type domain-containing protein</fullName>
    </recommendedName>
</protein>
<dbReference type="SMART" id="SM00355">
    <property type="entry name" value="ZnF_C2H2"/>
    <property type="match status" value="2"/>
</dbReference>
<evidence type="ECO:0000259" key="6">
    <source>
        <dbReference type="PROSITE" id="PS50157"/>
    </source>
</evidence>
<evidence type="ECO:0000256" key="1">
    <source>
        <dbReference type="ARBA" id="ARBA00022723"/>
    </source>
</evidence>
<dbReference type="PROSITE" id="PS50157">
    <property type="entry name" value="ZINC_FINGER_C2H2_2"/>
    <property type="match status" value="1"/>
</dbReference>
<dbReference type="GO" id="GO:0008270">
    <property type="term" value="F:zinc ion binding"/>
    <property type="evidence" value="ECO:0007669"/>
    <property type="project" value="UniProtKB-KW"/>
</dbReference>
<evidence type="ECO:0000313" key="8">
    <source>
        <dbReference type="Proteomes" id="UP000265703"/>
    </source>
</evidence>
<dbReference type="OrthoDB" id="8922241at2759"/>
<dbReference type="AlphaFoldDB" id="A0A397T9T6"/>
<gene>
    <name evidence="7" type="ORF">C1645_735791</name>
</gene>
<keyword evidence="4" id="KW-0862">Zinc</keyword>
<dbReference type="InterPro" id="IPR050329">
    <property type="entry name" value="GLI_C2H2-zinc-finger"/>
</dbReference>
<dbReference type="GO" id="GO:0000978">
    <property type="term" value="F:RNA polymerase II cis-regulatory region sequence-specific DNA binding"/>
    <property type="evidence" value="ECO:0007669"/>
    <property type="project" value="TreeGrafter"/>
</dbReference>
<organism evidence="7 8">
    <name type="scientific">Glomus cerebriforme</name>
    <dbReference type="NCBI Taxonomy" id="658196"/>
    <lineage>
        <taxon>Eukaryota</taxon>
        <taxon>Fungi</taxon>
        <taxon>Fungi incertae sedis</taxon>
        <taxon>Mucoromycota</taxon>
        <taxon>Glomeromycotina</taxon>
        <taxon>Glomeromycetes</taxon>
        <taxon>Glomerales</taxon>
        <taxon>Glomeraceae</taxon>
        <taxon>Glomus</taxon>
    </lineage>
</organism>
<reference evidence="7 8" key="1">
    <citation type="submission" date="2018-06" db="EMBL/GenBank/DDBJ databases">
        <title>Comparative genomics reveals the genomic features of Rhizophagus irregularis, R. cerebriforme, R. diaphanum and Gigaspora rosea, and their symbiotic lifestyle signature.</title>
        <authorList>
            <person name="Morin E."/>
            <person name="San Clemente H."/>
            <person name="Chen E.C.H."/>
            <person name="De La Providencia I."/>
            <person name="Hainaut M."/>
            <person name="Kuo A."/>
            <person name="Kohler A."/>
            <person name="Murat C."/>
            <person name="Tang N."/>
            <person name="Roy S."/>
            <person name="Loubradou J."/>
            <person name="Henrissat B."/>
            <person name="Grigoriev I.V."/>
            <person name="Corradi N."/>
            <person name="Roux C."/>
            <person name="Martin F.M."/>
        </authorList>
    </citation>
    <scope>NUCLEOTIDE SEQUENCE [LARGE SCALE GENOMIC DNA]</scope>
    <source>
        <strain evidence="7 8">DAOM 227022</strain>
    </source>
</reference>
<keyword evidence="1" id="KW-0479">Metal-binding</keyword>
<name>A0A397T9T6_9GLOM</name>
<proteinExistence type="predicted"/>
<dbReference type="GO" id="GO:0000981">
    <property type="term" value="F:DNA-binding transcription factor activity, RNA polymerase II-specific"/>
    <property type="evidence" value="ECO:0007669"/>
    <property type="project" value="TreeGrafter"/>
</dbReference>
<feature type="domain" description="C2H2-type" evidence="6">
    <location>
        <begin position="174"/>
        <end position="203"/>
    </location>
</feature>
<dbReference type="GO" id="GO:0005634">
    <property type="term" value="C:nucleus"/>
    <property type="evidence" value="ECO:0007669"/>
    <property type="project" value="UniProtKB-ARBA"/>
</dbReference>
<sequence>MIRDGYEILNMNINSNFFNSYISNFIKAKNDKVLAISQFHVSINFLLRENELQQNKSQFLDSNIEIEVNNPEIPKDVKNIGEDNSNIITSEHWEQVLNEWNKILIEEEIARMENEETLKDNLNNNMEASFICKWSNAHSIPPRFYTQKELELHVYNDHEDLANLRVFYRGRQIYLCPWESCKKQWNDISQLKEHLRKHTQQMPFKCPICNGSCRFKSFDKLVQHLVFIHSESVVDLTATDDMTKQEKGSLLNNQGDTFEYEDEVENEDYLICKALSNHFDREYIERLKAQYGLEDLDL</sequence>
<dbReference type="InterPro" id="IPR036236">
    <property type="entry name" value="Znf_C2H2_sf"/>
</dbReference>
<dbReference type="InterPro" id="IPR057038">
    <property type="entry name" value="FBX41/ZN365_Znf-C2H2"/>
</dbReference>
<evidence type="ECO:0000256" key="5">
    <source>
        <dbReference type="PROSITE-ProRule" id="PRU00042"/>
    </source>
</evidence>
<dbReference type="PANTHER" id="PTHR19818">
    <property type="entry name" value="ZINC FINGER PROTEIN ZIC AND GLI"/>
    <property type="match status" value="1"/>
</dbReference>
<dbReference type="Gene3D" id="3.30.160.60">
    <property type="entry name" value="Classic Zinc Finger"/>
    <property type="match status" value="1"/>
</dbReference>
<keyword evidence="2" id="KW-0677">Repeat</keyword>
<dbReference type="STRING" id="658196.A0A397T9T6"/>
<dbReference type="PROSITE" id="PS00028">
    <property type="entry name" value="ZINC_FINGER_C2H2_1"/>
    <property type="match status" value="1"/>
</dbReference>
<evidence type="ECO:0000313" key="7">
    <source>
        <dbReference type="EMBL" id="RIA93155.1"/>
    </source>
</evidence>
<keyword evidence="8" id="KW-1185">Reference proteome</keyword>
<dbReference type="Proteomes" id="UP000265703">
    <property type="component" value="Unassembled WGS sequence"/>
</dbReference>
<evidence type="ECO:0000256" key="4">
    <source>
        <dbReference type="ARBA" id="ARBA00022833"/>
    </source>
</evidence>
<dbReference type="EMBL" id="QKYT01000110">
    <property type="protein sequence ID" value="RIA93155.1"/>
    <property type="molecule type" value="Genomic_DNA"/>
</dbReference>
<dbReference type="GO" id="GO:0045944">
    <property type="term" value="P:positive regulation of transcription by RNA polymerase II"/>
    <property type="evidence" value="ECO:0007669"/>
    <property type="project" value="UniProtKB-ARBA"/>
</dbReference>
<dbReference type="InterPro" id="IPR013087">
    <property type="entry name" value="Znf_C2H2_type"/>
</dbReference>